<keyword evidence="4" id="KW-0489">Methyltransferase</keyword>
<comment type="caution">
    <text evidence="4">The sequence shown here is derived from an EMBL/GenBank/DDBJ whole genome shotgun (WGS) entry which is preliminary data.</text>
</comment>
<dbReference type="GO" id="GO:0003838">
    <property type="term" value="F:sterol 24-C-methyltransferase activity"/>
    <property type="evidence" value="ECO:0007669"/>
    <property type="project" value="TreeGrafter"/>
</dbReference>
<dbReference type="PANTHER" id="PTHR44068:SF1">
    <property type="entry name" value="HYPOTHETICAL LOC100005854"/>
    <property type="match status" value="1"/>
</dbReference>
<dbReference type="PANTHER" id="PTHR44068">
    <property type="entry name" value="ZGC:194242"/>
    <property type="match status" value="1"/>
</dbReference>
<dbReference type="GO" id="GO:0005783">
    <property type="term" value="C:endoplasmic reticulum"/>
    <property type="evidence" value="ECO:0007669"/>
    <property type="project" value="TreeGrafter"/>
</dbReference>
<organism evidence="4 5">
    <name type="scientific">Seminavis robusta</name>
    <dbReference type="NCBI Taxonomy" id="568900"/>
    <lineage>
        <taxon>Eukaryota</taxon>
        <taxon>Sar</taxon>
        <taxon>Stramenopiles</taxon>
        <taxon>Ochrophyta</taxon>
        <taxon>Bacillariophyta</taxon>
        <taxon>Bacillariophyceae</taxon>
        <taxon>Bacillariophycidae</taxon>
        <taxon>Naviculales</taxon>
        <taxon>Naviculaceae</taxon>
        <taxon>Seminavis</taxon>
    </lineage>
</organism>
<evidence type="ECO:0000259" key="3">
    <source>
        <dbReference type="Pfam" id="PF08241"/>
    </source>
</evidence>
<feature type="domain" description="Methyltransferase type 11" evidence="3">
    <location>
        <begin position="31"/>
        <end position="126"/>
    </location>
</feature>
<accession>A0A9N8EU68</accession>
<dbReference type="AlphaFoldDB" id="A0A9N8EU68"/>
<evidence type="ECO:0000313" key="5">
    <source>
        <dbReference type="Proteomes" id="UP001153069"/>
    </source>
</evidence>
<keyword evidence="1" id="KW-0808">Transferase</keyword>
<dbReference type="GO" id="GO:0016126">
    <property type="term" value="P:sterol biosynthetic process"/>
    <property type="evidence" value="ECO:0007669"/>
    <property type="project" value="TreeGrafter"/>
</dbReference>
<dbReference type="InterPro" id="IPR013216">
    <property type="entry name" value="Methyltransf_11"/>
</dbReference>
<keyword evidence="5" id="KW-1185">Reference proteome</keyword>
<dbReference type="InterPro" id="IPR029063">
    <property type="entry name" value="SAM-dependent_MTases_sf"/>
</dbReference>
<sequence length="220" mass="24515">MDASDEPERWCLQMYNKIASAPGDLTGLNVLEVGSGRGGGSSYTKRYLHPAKMTGLDYSSKAVDFCQEKHAKNVPGLTYLQGNAEDLPFGNDEFDVVINVESSHCYGHFDKFLSEVYRVLKPGGQFSWVDIRKPDALPGVEKEFAKSGFTELKSEDVTKNVVAAMSKSGENRLKLIQRRVPKFAQPIFHSFAGVEGTQPYKELTNREVVYTHKLLKKASD</sequence>
<proteinExistence type="inferred from homology"/>
<name>A0A9N8EU68_9STRA</name>
<dbReference type="Gene3D" id="3.40.50.150">
    <property type="entry name" value="Vaccinia Virus protein VP39"/>
    <property type="match status" value="1"/>
</dbReference>
<evidence type="ECO:0000256" key="2">
    <source>
        <dbReference type="ARBA" id="ARBA00038188"/>
    </source>
</evidence>
<dbReference type="OrthoDB" id="416496at2759"/>
<dbReference type="GO" id="GO:0032259">
    <property type="term" value="P:methylation"/>
    <property type="evidence" value="ECO:0007669"/>
    <property type="project" value="UniProtKB-KW"/>
</dbReference>
<reference evidence="4" key="1">
    <citation type="submission" date="2020-06" db="EMBL/GenBank/DDBJ databases">
        <authorList>
            <consortium name="Plant Systems Biology data submission"/>
        </authorList>
    </citation>
    <scope>NUCLEOTIDE SEQUENCE</scope>
    <source>
        <strain evidence="4">D6</strain>
    </source>
</reference>
<dbReference type="Proteomes" id="UP001153069">
    <property type="component" value="Unassembled WGS sequence"/>
</dbReference>
<protein>
    <submittedName>
        <fullName evidence="4">Phthiotriol/phenolphthiotriol dimycocerosates methyltransferase</fullName>
    </submittedName>
</protein>
<evidence type="ECO:0000313" key="4">
    <source>
        <dbReference type="EMBL" id="CAB9527316.1"/>
    </source>
</evidence>
<dbReference type="CDD" id="cd02440">
    <property type="entry name" value="AdoMet_MTases"/>
    <property type="match status" value="1"/>
</dbReference>
<dbReference type="Pfam" id="PF08241">
    <property type="entry name" value="Methyltransf_11"/>
    <property type="match status" value="1"/>
</dbReference>
<comment type="similarity">
    <text evidence="2">Belongs to the class I-like SAM-binding methyltransferase superfamily. Erg6/SMT family.</text>
</comment>
<evidence type="ECO:0000256" key="1">
    <source>
        <dbReference type="ARBA" id="ARBA00022679"/>
    </source>
</evidence>
<dbReference type="InterPro" id="IPR050447">
    <property type="entry name" value="Erg6_SMT_methyltransf"/>
</dbReference>
<gene>
    <name evidence="4" type="ORF">SEMRO_1976_G308860.1</name>
</gene>
<dbReference type="SUPFAM" id="SSF53335">
    <property type="entry name" value="S-adenosyl-L-methionine-dependent methyltransferases"/>
    <property type="match status" value="1"/>
</dbReference>
<dbReference type="EMBL" id="CAICTM010001974">
    <property type="protein sequence ID" value="CAB9527316.1"/>
    <property type="molecule type" value="Genomic_DNA"/>
</dbReference>